<reference evidence="8" key="1">
    <citation type="submission" date="2009-05" db="EMBL/GenBank/DDBJ databases">
        <title>Complete sequence of chromosome of Thauera sp. MZ1T.</title>
        <authorList>
            <consortium name="US DOE Joint Genome Institute"/>
            <person name="Lucas S."/>
            <person name="Copeland A."/>
            <person name="Lapidus A."/>
            <person name="Glavina del Rio T."/>
            <person name="Dalin E."/>
            <person name="Tice H."/>
            <person name="Bruce D."/>
            <person name="Goodwin L."/>
            <person name="Pitluck S."/>
            <person name="Sims D."/>
            <person name="Brettin T."/>
            <person name="Detter J.C."/>
            <person name="Han C."/>
            <person name="Larimer F."/>
            <person name="Land M."/>
            <person name="Hauser L."/>
            <person name="Kyrpides N."/>
            <person name="Mikhailova N."/>
            <person name="Sayler G.S."/>
        </authorList>
    </citation>
    <scope>NUCLEOTIDE SEQUENCE [LARGE SCALE GENOMIC DNA]</scope>
    <source>
        <strain evidence="8">MZ1T</strain>
    </source>
</reference>
<dbReference type="GO" id="GO:0004519">
    <property type="term" value="F:endonuclease activity"/>
    <property type="evidence" value="ECO:0007669"/>
    <property type="project" value="UniProtKB-KW"/>
</dbReference>
<dbReference type="STRING" id="85643.Tmz1t_3884"/>
<gene>
    <name evidence="7" type="ordered locus">Tmz1t_3884</name>
</gene>
<dbReference type="InterPro" id="IPR035093">
    <property type="entry name" value="RelE/ParE_toxin_dom_sf"/>
</dbReference>
<organism evidence="7 8">
    <name type="scientific">Thauera aminoaromatica</name>
    <dbReference type="NCBI Taxonomy" id="164330"/>
    <lineage>
        <taxon>Bacteria</taxon>
        <taxon>Pseudomonadati</taxon>
        <taxon>Pseudomonadota</taxon>
        <taxon>Betaproteobacteria</taxon>
        <taxon>Rhodocyclales</taxon>
        <taxon>Zoogloeaceae</taxon>
        <taxon>Thauera</taxon>
    </lineage>
</organism>
<dbReference type="HOGENOM" id="CLU_1824403_0_0_4"/>
<evidence type="ECO:0000313" key="7">
    <source>
        <dbReference type="EMBL" id="ACR02472.1"/>
    </source>
</evidence>
<dbReference type="RefSeq" id="WP_012586200.1">
    <property type="nucleotide sequence ID" value="NC_011662.2"/>
</dbReference>
<proteinExistence type="inferred from homology"/>
<evidence type="ECO:0000256" key="4">
    <source>
        <dbReference type="ARBA" id="ARBA00022759"/>
    </source>
</evidence>
<reference evidence="7 8" key="2">
    <citation type="journal article" date="2012" name="Stand. Genomic Sci.">
        <title>Complete genome sequence of Thauera aminoaromatica strain MZ1T.</title>
        <authorList>
            <person name="Jiang K."/>
            <person name="Sanseverino J."/>
            <person name="Chauhan A."/>
            <person name="Lucas S."/>
            <person name="Copeland A."/>
            <person name="Lapidus A."/>
            <person name="Del Rio T.G."/>
            <person name="Dalin E."/>
            <person name="Tice H."/>
            <person name="Bruce D."/>
            <person name="Goodwin L."/>
            <person name="Pitluck S."/>
            <person name="Sims D."/>
            <person name="Brettin T."/>
            <person name="Detter J.C."/>
            <person name="Han C."/>
            <person name="Chang Y.J."/>
            <person name="Larimer F."/>
            <person name="Land M."/>
            <person name="Hauser L."/>
            <person name="Kyrpides N.C."/>
            <person name="Mikhailova N."/>
            <person name="Moser S."/>
            <person name="Jegier P."/>
            <person name="Close D."/>
            <person name="Debruyn J.M."/>
            <person name="Wang Y."/>
            <person name="Layton A.C."/>
            <person name="Allen M.S."/>
            <person name="Sayler G.S."/>
        </authorList>
    </citation>
    <scope>NUCLEOTIDE SEQUENCE [LARGE SCALE GENOMIC DNA]</scope>
    <source>
        <strain evidence="7 8">MZ1T</strain>
    </source>
</reference>
<keyword evidence="5" id="KW-0378">Hydrolase</keyword>
<keyword evidence="2" id="KW-1277">Toxin-antitoxin system</keyword>
<name>C4KD61_THASP</name>
<dbReference type="Pfam" id="PF06769">
    <property type="entry name" value="YoeB_toxin"/>
    <property type="match status" value="2"/>
</dbReference>
<evidence type="ECO:0000256" key="6">
    <source>
        <dbReference type="ARBA" id="ARBA00030388"/>
    </source>
</evidence>
<dbReference type="NCBIfam" id="TIGR02116">
    <property type="entry name" value="toxin_Txe_YoeB"/>
    <property type="match status" value="1"/>
</dbReference>
<accession>C4KD61</accession>
<evidence type="ECO:0000313" key="8">
    <source>
        <dbReference type="Proteomes" id="UP000002186"/>
    </source>
</evidence>
<sequence>MVSKPDARHVAVFQPEFLEDLSDWVETERRTAKRLLELVKAVPRDPFKGIGSPEPLKCLGSDVWSRRITQEHRCVYLVKADRIEFLQGRYHYRFLGAGARSFPLKENPSGFGSRRIDDTHRLACCVEGQALVVSACRYHDQ</sequence>
<dbReference type="eggNOG" id="COG4115">
    <property type="taxonomic scope" value="Bacteria"/>
</dbReference>
<dbReference type="PANTHER" id="PTHR38039">
    <property type="entry name" value="TOXIN YOEB"/>
    <property type="match status" value="1"/>
</dbReference>
<keyword evidence="4" id="KW-0255">Endonuclease</keyword>
<dbReference type="PANTHER" id="PTHR38039:SF1">
    <property type="entry name" value="TOXIN YOEB"/>
    <property type="match status" value="1"/>
</dbReference>
<dbReference type="EMBL" id="CP001281">
    <property type="protein sequence ID" value="ACR02472.1"/>
    <property type="molecule type" value="Genomic_DNA"/>
</dbReference>
<dbReference type="OrthoDB" id="9801102at2"/>
<keyword evidence="3" id="KW-0540">Nuclease</keyword>
<dbReference type="KEGG" id="tmz:Tmz1t_3884"/>
<dbReference type="SUPFAM" id="SSF143011">
    <property type="entry name" value="RelE-like"/>
    <property type="match status" value="2"/>
</dbReference>
<dbReference type="GO" id="GO:0045892">
    <property type="term" value="P:negative regulation of DNA-templated transcription"/>
    <property type="evidence" value="ECO:0007669"/>
    <property type="project" value="TreeGrafter"/>
</dbReference>
<dbReference type="AlphaFoldDB" id="C4KD61"/>
<protein>
    <recommendedName>
        <fullName evidence="6">Putative mRNA interferase YoeB</fullName>
    </recommendedName>
</protein>
<evidence type="ECO:0000256" key="1">
    <source>
        <dbReference type="ARBA" id="ARBA00008172"/>
    </source>
</evidence>
<dbReference type="InterPro" id="IPR009614">
    <property type="entry name" value="YoeB_toxin"/>
</dbReference>
<comment type="similarity">
    <text evidence="1">Belongs to the YoeB family.</text>
</comment>
<evidence type="ECO:0000256" key="2">
    <source>
        <dbReference type="ARBA" id="ARBA00022649"/>
    </source>
</evidence>
<dbReference type="Gene3D" id="3.30.2310.20">
    <property type="entry name" value="RelE-like"/>
    <property type="match status" value="2"/>
</dbReference>
<dbReference type="GO" id="GO:0006401">
    <property type="term" value="P:RNA catabolic process"/>
    <property type="evidence" value="ECO:0007669"/>
    <property type="project" value="InterPro"/>
</dbReference>
<evidence type="ECO:0000256" key="3">
    <source>
        <dbReference type="ARBA" id="ARBA00022722"/>
    </source>
</evidence>
<dbReference type="GO" id="GO:0016787">
    <property type="term" value="F:hydrolase activity"/>
    <property type="evidence" value="ECO:0007669"/>
    <property type="project" value="UniProtKB-KW"/>
</dbReference>
<keyword evidence="8" id="KW-1185">Reference proteome</keyword>
<dbReference type="Proteomes" id="UP000002186">
    <property type="component" value="Chromosome"/>
</dbReference>
<evidence type="ECO:0000256" key="5">
    <source>
        <dbReference type="ARBA" id="ARBA00022801"/>
    </source>
</evidence>